<evidence type="ECO:0000313" key="3">
    <source>
        <dbReference type="Proteomes" id="UP000016933"/>
    </source>
</evidence>
<dbReference type="SUPFAM" id="SSF51735">
    <property type="entry name" value="NAD(P)-binding Rossmann-fold domains"/>
    <property type="match status" value="1"/>
</dbReference>
<dbReference type="Gene3D" id="3.40.50.720">
    <property type="entry name" value="NAD(P)-binding Rossmann-like Domain"/>
    <property type="match status" value="1"/>
</dbReference>
<dbReference type="Pfam" id="PF05368">
    <property type="entry name" value="NmrA"/>
    <property type="match status" value="1"/>
</dbReference>
<dbReference type="InterPro" id="IPR036291">
    <property type="entry name" value="NAD(P)-bd_dom_sf"/>
</dbReference>
<dbReference type="OMA" id="FGPENYV"/>
<dbReference type="STRING" id="675120.N1Q4Q9"/>
<dbReference type="InterPro" id="IPR008030">
    <property type="entry name" value="NmrA-like"/>
</dbReference>
<dbReference type="AlphaFoldDB" id="N1Q4Q9"/>
<reference evidence="2 3" key="2">
    <citation type="journal article" date="2012" name="PLoS Pathog.">
        <title>Diverse lifestyles and strategies of plant pathogenesis encoded in the genomes of eighteen Dothideomycetes fungi.</title>
        <authorList>
            <person name="Ohm R.A."/>
            <person name="Feau N."/>
            <person name="Henrissat B."/>
            <person name="Schoch C.L."/>
            <person name="Horwitz B.A."/>
            <person name="Barry K.W."/>
            <person name="Condon B.J."/>
            <person name="Copeland A.C."/>
            <person name="Dhillon B."/>
            <person name="Glaser F."/>
            <person name="Hesse C.N."/>
            <person name="Kosti I."/>
            <person name="LaButti K."/>
            <person name="Lindquist E.A."/>
            <person name="Lucas S."/>
            <person name="Salamov A.A."/>
            <person name="Bradshaw R.E."/>
            <person name="Ciuffetti L."/>
            <person name="Hamelin R.C."/>
            <person name="Kema G.H.J."/>
            <person name="Lawrence C."/>
            <person name="Scott J.A."/>
            <person name="Spatafora J.W."/>
            <person name="Turgeon B.G."/>
            <person name="de Wit P.J.G.M."/>
            <person name="Zhong S."/>
            <person name="Goodwin S.B."/>
            <person name="Grigoriev I.V."/>
        </authorList>
    </citation>
    <scope>NUCLEOTIDE SEQUENCE [LARGE SCALE GENOMIC DNA]</scope>
    <source>
        <strain evidence="3">NZE10 / CBS 128990</strain>
    </source>
</reference>
<proteinExistence type="predicted"/>
<dbReference type="Proteomes" id="UP000016933">
    <property type="component" value="Unassembled WGS sequence"/>
</dbReference>
<sequence>MSKTVIVFGPTGNIGSHCARTASQHGAKVWLAMRDTSKSIPGLSSQQEKDRNFSRVKADLTDPVSVSSAVAQSGAKNAFIYAAHGSKDAMRSTIQALKDAGIELVVFLSSFTIPGPIREVPKEEVIPYWHAMVEISLEDMYGAGNFVAIRPGGFATNCLRWADGVKSGQVSLYGPKFKMDCITPGDMGRVSGTILANGPMDGDTHVYLYGPKLLTQQEMAETIGKVMGRKVEVKGLTPEQAEEQFLKSGVPKPVIDYMVLRLSDNEAEAAPRPNYEQGLENITKYTGRQSQPFEGWVSENKELFT</sequence>
<dbReference type="HOGENOM" id="CLU_007383_10_0_1"/>
<organism evidence="2 3">
    <name type="scientific">Dothistroma septosporum (strain NZE10 / CBS 128990)</name>
    <name type="common">Red band needle blight fungus</name>
    <name type="synonym">Mycosphaerella pini</name>
    <dbReference type="NCBI Taxonomy" id="675120"/>
    <lineage>
        <taxon>Eukaryota</taxon>
        <taxon>Fungi</taxon>
        <taxon>Dikarya</taxon>
        <taxon>Ascomycota</taxon>
        <taxon>Pezizomycotina</taxon>
        <taxon>Dothideomycetes</taxon>
        <taxon>Dothideomycetidae</taxon>
        <taxon>Mycosphaerellales</taxon>
        <taxon>Mycosphaerellaceae</taxon>
        <taxon>Dothistroma</taxon>
    </lineage>
</organism>
<name>N1Q4Q9_DOTSN</name>
<keyword evidence="3" id="KW-1185">Reference proteome</keyword>
<dbReference type="EMBL" id="KB446535">
    <property type="protein sequence ID" value="EME50403.1"/>
    <property type="molecule type" value="Genomic_DNA"/>
</dbReference>
<evidence type="ECO:0000259" key="1">
    <source>
        <dbReference type="Pfam" id="PF05368"/>
    </source>
</evidence>
<evidence type="ECO:0000313" key="2">
    <source>
        <dbReference type="EMBL" id="EME50403.1"/>
    </source>
</evidence>
<gene>
    <name evidence="2" type="ORF">DOTSEDRAFT_69058</name>
</gene>
<protein>
    <recommendedName>
        <fullName evidence="1">NmrA-like domain-containing protein</fullName>
    </recommendedName>
</protein>
<accession>N1Q4Q9</accession>
<feature type="domain" description="NmrA-like" evidence="1">
    <location>
        <begin position="1"/>
        <end position="255"/>
    </location>
</feature>
<reference evidence="3" key="1">
    <citation type="journal article" date="2012" name="PLoS Genet.">
        <title>The genomes of the fungal plant pathogens Cladosporium fulvum and Dothistroma septosporum reveal adaptation to different hosts and lifestyles but also signatures of common ancestry.</title>
        <authorList>
            <person name="de Wit P.J.G.M."/>
            <person name="van der Burgt A."/>
            <person name="Oekmen B."/>
            <person name="Stergiopoulos I."/>
            <person name="Abd-Elsalam K.A."/>
            <person name="Aerts A.L."/>
            <person name="Bahkali A.H."/>
            <person name="Beenen H.G."/>
            <person name="Chettri P."/>
            <person name="Cox M.P."/>
            <person name="Datema E."/>
            <person name="de Vries R.P."/>
            <person name="Dhillon B."/>
            <person name="Ganley A.R."/>
            <person name="Griffiths S.A."/>
            <person name="Guo Y."/>
            <person name="Hamelin R.C."/>
            <person name="Henrissat B."/>
            <person name="Kabir M.S."/>
            <person name="Jashni M.K."/>
            <person name="Kema G."/>
            <person name="Klaubauf S."/>
            <person name="Lapidus A."/>
            <person name="Levasseur A."/>
            <person name="Lindquist E."/>
            <person name="Mehrabi R."/>
            <person name="Ohm R.A."/>
            <person name="Owen T.J."/>
            <person name="Salamov A."/>
            <person name="Schwelm A."/>
            <person name="Schijlen E."/>
            <person name="Sun H."/>
            <person name="van den Burg H.A."/>
            <person name="van Ham R.C.H.J."/>
            <person name="Zhang S."/>
            <person name="Goodwin S.B."/>
            <person name="Grigoriev I.V."/>
            <person name="Collemare J."/>
            <person name="Bradshaw R.E."/>
        </authorList>
    </citation>
    <scope>NUCLEOTIDE SEQUENCE [LARGE SCALE GENOMIC DNA]</scope>
    <source>
        <strain evidence="3">NZE10 / CBS 128990</strain>
    </source>
</reference>
<dbReference type="InterPro" id="IPR051604">
    <property type="entry name" value="Ergot_Alk_Oxidoreductase"/>
</dbReference>
<dbReference type="PANTHER" id="PTHR43162:SF1">
    <property type="entry name" value="PRESTALK A DIFFERENTIATION PROTEIN A"/>
    <property type="match status" value="1"/>
</dbReference>
<dbReference type="PANTHER" id="PTHR43162">
    <property type="match status" value="1"/>
</dbReference>
<dbReference type="eggNOG" id="ENOG502SMDA">
    <property type="taxonomic scope" value="Eukaryota"/>
</dbReference>